<evidence type="ECO:0000259" key="1">
    <source>
        <dbReference type="PROSITE" id="PS51819"/>
    </source>
</evidence>
<dbReference type="InterPro" id="IPR029068">
    <property type="entry name" value="Glyas_Bleomycin-R_OHBP_Dase"/>
</dbReference>
<keyword evidence="3" id="KW-1185">Reference proteome</keyword>
<dbReference type="PROSITE" id="PS51819">
    <property type="entry name" value="VOC"/>
    <property type="match status" value="1"/>
</dbReference>
<feature type="domain" description="VOC" evidence="1">
    <location>
        <begin position="48"/>
        <end position="172"/>
    </location>
</feature>
<dbReference type="SUPFAM" id="SSF54593">
    <property type="entry name" value="Glyoxalase/Bleomycin resistance protein/Dihydroxybiphenyl dioxygenase"/>
    <property type="match status" value="1"/>
</dbReference>
<proteinExistence type="predicted"/>
<organism evidence="2 3">
    <name type="scientific">Riccia sorocarpa</name>
    <dbReference type="NCBI Taxonomy" id="122646"/>
    <lineage>
        <taxon>Eukaryota</taxon>
        <taxon>Viridiplantae</taxon>
        <taxon>Streptophyta</taxon>
        <taxon>Embryophyta</taxon>
        <taxon>Marchantiophyta</taxon>
        <taxon>Marchantiopsida</taxon>
        <taxon>Marchantiidae</taxon>
        <taxon>Marchantiales</taxon>
        <taxon>Ricciaceae</taxon>
        <taxon>Riccia</taxon>
    </lineage>
</organism>
<dbReference type="Gene3D" id="3.10.180.10">
    <property type="entry name" value="2,3-Dihydroxybiphenyl 1,2-Dioxygenase, domain 1"/>
    <property type="match status" value="1"/>
</dbReference>
<comment type="caution">
    <text evidence="2">The sequence shown here is derived from an EMBL/GenBank/DDBJ whole genome shotgun (WGS) entry which is preliminary data.</text>
</comment>
<accession>A0ABD3HMD0</accession>
<evidence type="ECO:0000313" key="3">
    <source>
        <dbReference type="Proteomes" id="UP001633002"/>
    </source>
</evidence>
<gene>
    <name evidence="2" type="ORF">R1sor_006396</name>
</gene>
<dbReference type="PANTHER" id="PTHR46142">
    <property type="match status" value="1"/>
</dbReference>
<dbReference type="AlphaFoldDB" id="A0ABD3HMD0"/>
<reference evidence="2 3" key="1">
    <citation type="submission" date="2024-09" db="EMBL/GenBank/DDBJ databases">
        <title>Chromosome-scale assembly of Riccia sorocarpa.</title>
        <authorList>
            <person name="Paukszto L."/>
        </authorList>
    </citation>
    <scope>NUCLEOTIDE SEQUENCE [LARGE SCALE GENOMIC DNA]</scope>
    <source>
        <strain evidence="2">LP-2024</strain>
        <tissue evidence="2">Aerial parts of the thallus</tissue>
    </source>
</reference>
<sequence>MDRGQTCQEETFGPRQLLLHKSGALLMRSMPMATQTQAKHRRALPLSCVNHISRNCTDLQEATRFYENLLGFVQVQRPGSLDFDGVWLFNYGIGVHLLQAPEGSNQKFRNLEIDPRADHLSFQCAGEITAVEQKLEENGVKYLRRQVEEGGIFVDQLFFLDPDGFMIEVCNCENLQVVPLTTSYSGPLHMPQQQHHFLEFPACSFPTFTSSVQQPGFGLSH</sequence>
<dbReference type="InterPro" id="IPR004360">
    <property type="entry name" value="Glyas_Fos-R_dOase_dom"/>
</dbReference>
<dbReference type="EMBL" id="JBJQOH010000003">
    <property type="protein sequence ID" value="KAL3692745.1"/>
    <property type="molecule type" value="Genomic_DNA"/>
</dbReference>
<dbReference type="PANTHER" id="PTHR46142:SF3">
    <property type="entry name" value="F18B13.24 PROTEIN"/>
    <property type="match status" value="1"/>
</dbReference>
<evidence type="ECO:0000313" key="2">
    <source>
        <dbReference type="EMBL" id="KAL3692745.1"/>
    </source>
</evidence>
<name>A0ABD3HMD0_9MARC</name>
<dbReference type="Proteomes" id="UP001633002">
    <property type="component" value="Unassembled WGS sequence"/>
</dbReference>
<dbReference type="InterPro" id="IPR037523">
    <property type="entry name" value="VOC_core"/>
</dbReference>
<dbReference type="CDD" id="cd07245">
    <property type="entry name" value="VOC_like"/>
    <property type="match status" value="1"/>
</dbReference>
<dbReference type="Pfam" id="PF00903">
    <property type="entry name" value="Glyoxalase"/>
    <property type="match status" value="1"/>
</dbReference>
<protein>
    <recommendedName>
        <fullName evidence="1">VOC domain-containing protein</fullName>
    </recommendedName>
</protein>